<dbReference type="InParanoid" id="A0A667WTX2"/>
<dbReference type="Proteomes" id="UP000472263">
    <property type="component" value="Chromosome 13"/>
</dbReference>
<protein>
    <recommendedName>
        <fullName evidence="3">DDE Tnp4 domain-containing protein</fullName>
    </recommendedName>
</protein>
<comment type="cofactor">
    <cofactor evidence="1">
        <name>a divalent metal cation</name>
        <dbReference type="ChEBI" id="CHEBI:60240"/>
    </cofactor>
</comment>
<evidence type="ECO:0000256" key="1">
    <source>
        <dbReference type="ARBA" id="ARBA00001968"/>
    </source>
</evidence>
<evidence type="ECO:0000259" key="3">
    <source>
        <dbReference type="Pfam" id="PF13359"/>
    </source>
</evidence>
<dbReference type="AlphaFoldDB" id="A0A667WTX2"/>
<dbReference type="GO" id="GO:0046872">
    <property type="term" value="F:metal ion binding"/>
    <property type="evidence" value="ECO:0007669"/>
    <property type="project" value="UniProtKB-KW"/>
</dbReference>
<feature type="domain" description="DDE Tnp4" evidence="3">
    <location>
        <begin position="194"/>
        <end position="274"/>
    </location>
</feature>
<name>A0A667WTX2_9TELE</name>
<accession>A0A667WTX2</accession>
<reference evidence="4" key="3">
    <citation type="submission" date="2025-09" db="UniProtKB">
        <authorList>
            <consortium name="Ensembl"/>
        </authorList>
    </citation>
    <scope>IDENTIFICATION</scope>
</reference>
<dbReference type="Ensembl" id="ENSMMDT00005009404.1">
    <property type="protein sequence ID" value="ENSMMDP00005009155.1"/>
    <property type="gene ID" value="ENSMMDG00005005000.1"/>
</dbReference>
<evidence type="ECO:0000313" key="5">
    <source>
        <dbReference type="Proteomes" id="UP000472263"/>
    </source>
</evidence>
<keyword evidence="2" id="KW-0479">Metal-binding</keyword>
<dbReference type="InterPro" id="IPR027806">
    <property type="entry name" value="HARBI1_dom"/>
</dbReference>
<organism evidence="4 5">
    <name type="scientific">Myripristis murdjan</name>
    <name type="common">pinecone soldierfish</name>
    <dbReference type="NCBI Taxonomy" id="586833"/>
    <lineage>
        <taxon>Eukaryota</taxon>
        <taxon>Metazoa</taxon>
        <taxon>Chordata</taxon>
        <taxon>Craniata</taxon>
        <taxon>Vertebrata</taxon>
        <taxon>Euteleostomi</taxon>
        <taxon>Actinopterygii</taxon>
        <taxon>Neopterygii</taxon>
        <taxon>Teleostei</taxon>
        <taxon>Neoteleostei</taxon>
        <taxon>Acanthomorphata</taxon>
        <taxon>Holocentriformes</taxon>
        <taxon>Holocentridae</taxon>
        <taxon>Myripristis</taxon>
    </lineage>
</organism>
<reference evidence="4" key="1">
    <citation type="submission" date="2019-06" db="EMBL/GenBank/DDBJ databases">
        <authorList>
            <consortium name="Wellcome Sanger Institute Data Sharing"/>
        </authorList>
    </citation>
    <scope>NUCLEOTIDE SEQUENCE [LARGE SCALE GENOMIC DNA]</scope>
</reference>
<proteinExistence type="predicted"/>
<keyword evidence="5" id="KW-1185">Reference proteome</keyword>
<reference evidence="4" key="2">
    <citation type="submission" date="2025-08" db="UniProtKB">
        <authorList>
            <consortium name="Ensembl"/>
        </authorList>
    </citation>
    <scope>IDENTIFICATION</scope>
</reference>
<dbReference type="GeneTree" id="ENSGT00940000164115"/>
<evidence type="ECO:0000256" key="2">
    <source>
        <dbReference type="ARBA" id="ARBA00022723"/>
    </source>
</evidence>
<evidence type="ECO:0000313" key="4">
    <source>
        <dbReference type="Ensembl" id="ENSMMDP00005009155.1"/>
    </source>
</evidence>
<dbReference type="Pfam" id="PF13359">
    <property type="entry name" value="DDE_Tnp_4"/>
    <property type="match status" value="1"/>
</dbReference>
<sequence>MATVEEVLLLHLLRKRKKSKTKTRRWNVRPLNLNRPFNGEFQCLVLPMREMDDERHFQYFRMSAPTFDKLLHRIAPRIRHAASHSAPIGESERLAGAWDFDRQLYYQGGVPRSLGRVERRIPQVPRRRRLGDYTPGFLEALAISQLHRGNRRQARTGLFYDAGVFARTGFGAKLIRGQLPLPPQASLPGMNIWTPPVFVADEAFPQKVNLMRPYPGPNLSEDQKVYNFRHSRARRVIENAFGILAARWRILGRAMECCIETAEDITKACVVLHNFLAVSDGDLPESTRGYTAARATQDGLAVREIFKEFFQTDQGMLHWQDQHVRRGTAGLDN</sequence>